<evidence type="ECO:0000256" key="2">
    <source>
        <dbReference type="ARBA" id="ARBA00009665"/>
    </source>
</evidence>
<reference evidence="10" key="2">
    <citation type="submission" date="2023-05" db="EMBL/GenBank/DDBJ databases">
        <authorList>
            <consortium name="Lawrence Berkeley National Laboratory"/>
            <person name="Steindorff A."/>
            <person name="Hensen N."/>
            <person name="Bonometti L."/>
            <person name="Westerberg I."/>
            <person name="Brannstrom I.O."/>
            <person name="Guillou S."/>
            <person name="Cros-Aarteil S."/>
            <person name="Calhoun S."/>
            <person name="Haridas S."/>
            <person name="Kuo A."/>
            <person name="Mondo S."/>
            <person name="Pangilinan J."/>
            <person name="Riley R."/>
            <person name="Labutti K."/>
            <person name="Andreopoulos B."/>
            <person name="Lipzen A."/>
            <person name="Chen C."/>
            <person name="Yanf M."/>
            <person name="Daum C."/>
            <person name="Ng V."/>
            <person name="Clum A."/>
            <person name="Ohm R."/>
            <person name="Martin F."/>
            <person name="Silar P."/>
            <person name="Natvig D."/>
            <person name="Lalanne C."/>
            <person name="Gautier V."/>
            <person name="Ament-Velasquez S.L."/>
            <person name="Kruys A."/>
            <person name="Hutchinson M.I."/>
            <person name="Powell A.J."/>
            <person name="Barry K."/>
            <person name="Miller A.N."/>
            <person name="Grigoriev I.V."/>
            <person name="Debuchy R."/>
            <person name="Gladieux P."/>
            <person name="Thoren M.H."/>
            <person name="Johannesson H."/>
        </authorList>
    </citation>
    <scope>NUCLEOTIDE SEQUENCE</scope>
    <source>
        <strain evidence="10">PSN243</strain>
    </source>
</reference>
<feature type="transmembrane region" description="Helical" evidence="7">
    <location>
        <begin position="417"/>
        <end position="438"/>
    </location>
</feature>
<reference evidence="10" key="1">
    <citation type="journal article" date="2023" name="Mol. Phylogenet. Evol.">
        <title>Genome-scale phylogeny and comparative genomics of the fungal order Sordariales.</title>
        <authorList>
            <person name="Hensen N."/>
            <person name="Bonometti L."/>
            <person name="Westerberg I."/>
            <person name="Brannstrom I.O."/>
            <person name="Guillou S."/>
            <person name="Cros-Aarteil S."/>
            <person name="Calhoun S."/>
            <person name="Haridas S."/>
            <person name="Kuo A."/>
            <person name="Mondo S."/>
            <person name="Pangilinan J."/>
            <person name="Riley R."/>
            <person name="LaButti K."/>
            <person name="Andreopoulos B."/>
            <person name="Lipzen A."/>
            <person name="Chen C."/>
            <person name="Yan M."/>
            <person name="Daum C."/>
            <person name="Ng V."/>
            <person name="Clum A."/>
            <person name="Steindorff A."/>
            <person name="Ohm R.A."/>
            <person name="Martin F."/>
            <person name="Silar P."/>
            <person name="Natvig D.O."/>
            <person name="Lalanne C."/>
            <person name="Gautier V."/>
            <person name="Ament-Velasquez S.L."/>
            <person name="Kruys A."/>
            <person name="Hutchinson M.I."/>
            <person name="Powell A.J."/>
            <person name="Barry K."/>
            <person name="Miller A.N."/>
            <person name="Grigoriev I.V."/>
            <person name="Debuchy R."/>
            <person name="Gladieux P."/>
            <person name="Hiltunen Thoren M."/>
            <person name="Johannesson H."/>
        </authorList>
    </citation>
    <scope>NUCLEOTIDE SEQUENCE</scope>
    <source>
        <strain evidence="10">PSN243</strain>
    </source>
</reference>
<dbReference type="GO" id="GO:0016036">
    <property type="term" value="P:cellular response to phosphate starvation"/>
    <property type="evidence" value="ECO:0007669"/>
    <property type="project" value="TreeGrafter"/>
</dbReference>
<gene>
    <name evidence="10" type="ORF">QBC34DRAFT_83185</name>
</gene>
<dbReference type="CDD" id="cd14475">
    <property type="entry name" value="SPX_SYG1_like"/>
    <property type="match status" value="1"/>
</dbReference>
<keyword evidence="11" id="KW-1185">Reference proteome</keyword>
<proteinExistence type="inferred from homology"/>
<dbReference type="PANTHER" id="PTHR10783">
    <property type="entry name" value="XENOTROPIC AND POLYTROPIC RETROVIRUS RECEPTOR 1-RELATED"/>
    <property type="match status" value="1"/>
</dbReference>
<feature type="domain" description="EXS" evidence="8">
    <location>
        <begin position="616"/>
        <end position="809"/>
    </location>
</feature>
<evidence type="ECO:0000256" key="6">
    <source>
        <dbReference type="SAM" id="MobiDB-lite"/>
    </source>
</evidence>
<protein>
    <submittedName>
        <fullName evidence="10">EXS family-domain-containing protein</fullName>
    </submittedName>
</protein>
<comment type="caution">
    <text evidence="10">The sequence shown here is derived from an EMBL/GenBank/DDBJ whole genome shotgun (WGS) entry which is preliminary data.</text>
</comment>
<dbReference type="GO" id="GO:0005794">
    <property type="term" value="C:Golgi apparatus"/>
    <property type="evidence" value="ECO:0007669"/>
    <property type="project" value="TreeGrafter"/>
</dbReference>
<dbReference type="EMBL" id="MU865935">
    <property type="protein sequence ID" value="KAK4449762.1"/>
    <property type="molecule type" value="Genomic_DNA"/>
</dbReference>
<dbReference type="Proteomes" id="UP001321760">
    <property type="component" value="Unassembled WGS sequence"/>
</dbReference>
<keyword evidence="5 7" id="KW-0472">Membrane</keyword>
<accession>A0AAV9GNI3</accession>
<feature type="transmembrane region" description="Helical" evidence="7">
    <location>
        <begin position="682"/>
        <end position="705"/>
    </location>
</feature>
<evidence type="ECO:0000256" key="7">
    <source>
        <dbReference type="SAM" id="Phobius"/>
    </source>
</evidence>
<dbReference type="PROSITE" id="PS51380">
    <property type="entry name" value="EXS"/>
    <property type="match status" value="1"/>
</dbReference>
<dbReference type="GO" id="GO:0000822">
    <property type="term" value="F:inositol hexakisphosphate binding"/>
    <property type="evidence" value="ECO:0007669"/>
    <property type="project" value="TreeGrafter"/>
</dbReference>
<evidence type="ECO:0000256" key="3">
    <source>
        <dbReference type="ARBA" id="ARBA00022692"/>
    </source>
</evidence>
<keyword evidence="4 7" id="KW-1133">Transmembrane helix</keyword>
<feature type="transmembrane region" description="Helical" evidence="7">
    <location>
        <begin position="534"/>
        <end position="556"/>
    </location>
</feature>
<feature type="domain" description="SPX" evidence="9">
    <location>
        <begin position="1"/>
        <end position="363"/>
    </location>
</feature>
<dbReference type="AlphaFoldDB" id="A0AAV9GNI3"/>
<feature type="transmembrane region" description="Helical" evidence="7">
    <location>
        <begin position="458"/>
        <end position="481"/>
    </location>
</feature>
<comment type="subcellular location">
    <subcellularLocation>
        <location evidence="1">Membrane</location>
        <topology evidence="1">Multi-pass membrane protein</topology>
    </subcellularLocation>
</comment>
<dbReference type="InterPro" id="IPR004331">
    <property type="entry name" value="SPX_dom"/>
</dbReference>
<feature type="compositionally biased region" description="Polar residues" evidence="6">
    <location>
        <begin position="105"/>
        <end position="114"/>
    </location>
</feature>
<feature type="region of interest" description="Disordered" evidence="6">
    <location>
        <begin position="43"/>
        <end position="148"/>
    </location>
</feature>
<evidence type="ECO:0000259" key="9">
    <source>
        <dbReference type="PROSITE" id="PS51382"/>
    </source>
</evidence>
<dbReference type="GO" id="GO:0005886">
    <property type="term" value="C:plasma membrane"/>
    <property type="evidence" value="ECO:0007669"/>
    <property type="project" value="TreeGrafter"/>
</dbReference>
<evidence type="ECO:0000256" key="5">
    <source>
        <dbReference type="ARBA" id="ARBA00023136"/>
    </source>
</evidence>
<dbReference type="Pfam" id="PF03105">
    <property type="entry name" value="SPX"/>
    <property type="match status" value="1"/>
</dbReference>
<feature type="transmembrane region" description="Helical" evidence="7">
    <location>
        <begin position="650"/>
        <end position="670"/>
    </location>
</feature>
<sequence length="815" mass="94183">MRFGEELIAERVPEWADKYLDYKTGKKHIKAVADAIEREEAAFKAPVHRKSGLSRLSTRRRARPARAPAPESPVYQPPRNSDSVDSLDPIAVALSRDDRGYQPLGASSRNTTPSPDRRAPGGLRHGVAAGAEPSTLPQHEVRRTESQQNAAANPLLAQFSNVRSRFFDSNAQLLNPTDPVEKAKSEFFHFLIAELQKVDNFYRTKEEEAGARLEVLRAQLHEMRHRRNDDILQGSRPMQTDEDDQSSRPLLERMKENFIELTSFGKGSKKKTIAHIVSAPVLHVAPSISDSQRRRDFVPKRVIEDEAVTYKDAKRKIKAALHEFYRSLDLIQAYAALNRTAFQKLNKKYDKNAGSTEKLEFMQNYVDRSNFVNSTVIEGHMRTTQDLFARYFERGNTKAALTKLRARKTKDESLSTFHNGVLVGLGLVFSIQGFISAMKIMFAEDVDDDLRKVVVSHLQIYGGYVLMLCMGWMFCLNCYIWTKAKINYPFIFEFDTRHTLDWRKMCQFPALFSVMFGVVFWLNFSLQWGGLDLFLWYPVILIGGTLLVLLLPLPVFHHKSRLWFAYSHWRLLMAPFYPVEFRDVFLGDIYCSLRYSFQNIELFFCVYVNGWDEPEFCGSSKSRLMAFLSALPPMWRAIQCIRRYYDTRCFFPHLANCAKYLVFLFMIVGLSEHRIIGGELTLSVFIFLATFNTIYSTWWDIYMDFRLAQKKSSNGLRDILAFNTKWVYYAAMVADPLMRMSWVVYVVFTKNPQHSSVSSYVVALIELFRRMMWISFRVENEHCVNIANNKASREIALPYIITSRHSDVDDEEQQG</sequence>
<comment type="similarity">
    <text evidence="2">Belongs to the SYG1 (TC 2.A.94) family.</text>
</comment>
<dbReference type="InterPro" id="IPR004342">
    <property type="entry name" value="EXS_C"/>
</dbReference>
<keyword evidence="3 7" id="KW-0812">Transmembrane</keyword>
<dbReference type="PANTHER" id="PTHR10783:SF103">
    <property type="entry name" value="SOLUTE CARRIER FAMILY 53 MEMBER 1"/>
    <property type="match status" value="1"/>
</dbReference>
<evidence type="ECO:0000259" key="8">
    <source>
        <dbReference type="PROSITE" id="PS51380"/>
    </source>
</evidence>
<feature type="compositionally biased region" description="Basic residues" evidence="6">
    <location>
        <begin position="46"/>
        <end position="64"/>
    </location>
</feature>
<organism evidence="10 11">
    <name type="scientific">Podospora aff. communis PSN243</name>
    <dbReference type="NCBI Taxonomy" id="3040156"/>
    <lineage>
        <taxon>Eukaryota</taxon>
        <taxon>Fungi</taxon>
        <taxon>Dikarya</taxon>
        <taxon>Ascomycota</taxon>
        <taxon>Pezizomycotina</taxon>
        <taxon>Sordariomycetes</taxon>
        <taxon>Sordariomycetidae</taxon>
        <taxon>Sordariales</taxon>
        <taxon>Podosporaceae</taxon>
        <taxon>Podospora</taxon>
    </lineage>
</organism>
<dbReference type="GO" id="GO:0006817">
    <property type="term" value="P:phosphate ion transport"/>
    <property type="evidence" value="ECO:0007669"/>
    <property type="project" value="TreeGrafter"/>
</dbReference>
<evidence type="ECO:0000256" key="4">
    <source>
        <dbReference type="ARBA" id="ARBA00022989"/>
    </source>
</evidence>
<name>A0AAV9GNI3_9PEZI</name>
<evidence type="ECO:0000313" key="10">
    <source>
        <dbReference type="EMBL" id="KAK4449762.1"/>
    </source>
</evidence>
<dbReference type="PROSITE" id="PS51382">
    <property type="entry name" value="SPX"/>
    <property type="match status" value="1"/>
</dbReference>
<dbReference type="Pfam" id="PF03124">
    <property type="entry name" value="EXS"/>
    <property type="match status" value="1"/>
</dbReference>
<feature type="transmembrane region" description="Helical" evidence="7">
    <location>
        <begin position="502"/>
        <end position="522"/>
    </location>
</feature>
<evidence type="ECO:0000313" key="11">
    <source>
        <dbReference type="Proteomes" id="UP001321760"/>
    </source>
</evidence>
<evidence type="ECO:0000256" key="1">
    <source>
        <dbReference type="ARBA" id="ARBA00004141"/>
    </source>
</evidence>